<name>A0A0H1BIQ4_9EURO</name>
<keyword evidence="2" id="KW-1185">Reference proteome</keyword>
<gene>
    <name evidence="1" type="ORF">EMPG_09844</name>
</gene>
<evidence type="ECO:0000313" key="1">
    <source>
        <dbReference type="EMBL" id="KLJ10907.1"/>
    </source>
</evidence>
<dbReference type="EMBL" id="LDEV01001857">
    <property type="protein sequence ID" value="KLJ10907.1"/>
    <property type="molecule type" value="Genomic_DNA"/>
</dbReference>
<organism evidence="1 2">
    <name type="scientific">Blastomyces silverae</name>
    <dbReference type="NCBI Taxonomy" id="2060906"/>
    <lineage>
        <taxon>Eukaryota</taxon>
        <taxon>Fungi</taxon>
        <taxon>Dikarya</taxon>
        <taxon>Ascomycota</taxon>
        <taxon>Pezizomycotina</taxon>
        <taxon>Eurotiomycetes</taxon>
        <taxon>Eurotiomycetidae</taxon>
        <taxon>Onygenales</taxon>
        <taxon>Ajellomycetaceae</taxon>
        <taxon>Blastomyces</taxon>
    </lineage>
</organism>
<dbReference type="AlphaFoldDB" id="A0A0H1BIQ4"/>
<dbReference type="Proteomes" id="UP000053573">
    <property type="component" value="Unassembled WGS sequence"/>
</dbReference>
<reference evidence="2" key="1">
    <citation type="journal article" date="2015" name="PLoS Genet.">
        <title>The dynamic genome and transcriptome of the human fungal pathogen Blastomyces and close relative Emmonsia.</title>
        <authorList>
            <person name="Munoz J.F."/>
            <person name="Gauthier G.M."/>
            <person name="Desjardins C.A."/>
            <person name="Gallo J.E."/>
            <person name="Holder J."/>
            <person name="Sullivan T.D."/>
            <person name="Marty A.J."/>
            <person name="Carmen J.C."/>
            <person name="Chen Z."/>
            <person name="Ding L."/>
            <person name="Gujja S."/>
            <person name="Magrini V."/>
            <person name="Misas E."/>
            <person name="Mitreva M."/>
            <person name="Priest M."/>
            <person name="Saif S."/>
            <person name="Whiston E.A."/>
            <person name="Young S."/>
            <person name="Zeng Q."/>
            <person name="Goldman W.E."/>
            <person name="Mardis E.R."/>
            <person name="Taylor J.W."/>
            <person name="McEwen J.G."/>
            <person name="Clay O.K."/>
            <person name="Klein B.S."/>
            <person name="Cuomo C.A."/>
        </authorList>
    </citation>
    <scope>NUCLEOTIDE SEQUENCE [LARGE SCALE GENOMIC DNA]</scope>
    <source>
        <strain evidence="2">UAMH 139</strain>
    </source>
</reference>
<protein>
    <submittedName>
        <fullName evidence="1">Uncharacterized protein</fullName>
    </submittedName>
</protein>
<accession>A0A0H1BIQ4</accession>
<sequence>MEERGRERGALERNNGGKRLVLSKLLQRTKEIVLRSVRLLSLCVVGGPPLERLTPYRQQPLAGFQQIYRTAPKAYARGDR</sequence>
<comment type="caution">
    <text evidence="1">The sequence shown here is derived from an EMBL/GenBank/DDBJ whole genome shotgun (WGS) entry which is preliminary data.</text>
</comment>
<evidence type="ECO:0000313" key="2">
    <source>
        <dbReference type="Proteomes" id="UP000053573"/>
    </source>
</evidence>
<proteinExistence type="predicted"/>